<feature type="domain" description="SCP2" evidence="2">
    <location>
        <begin position="17"/>
        <end position="117"/>
    </location>
</feature>
<reference evidence="4" key="1">
    <citation type="submission" date="2017-01" db="EMBL/GenBank/DDBJ databases">
        <authorList>
            <person name="Varghese N."/>
            <person name="Submissions S."/>
        </authorList>
    </citation>
    <scope>NUCLEOTIDE SEQUENCE [LARGE SCALE GENOMIC DNA]</scope>
    <source>
        <strain evidence="4">DSM 21768</strain>
    </source>
</reference>
<evidence type="ECO:0000259" key="2">
    <source>
        <dbReference type="Pfam" id="PF02036"/>
    </source>
</evidence>
<gene>
    <name evidence="3" type="ORF">SAMN02745664_10968</name>
</gene>
<accession>A0A1N7F3B3</accession>
<keyword evidence="4" id="KW-1185">Reference proteome</keyword>
<dbReference type="RefSeq" id="WP_076555422.1">
    <property type="nucleotide sequence ID" value="NZ_FTNU01000009.1"/>
</dbReference>
<protein>
    <submittedName>
        <fullName evidence="3">Ubiquinone biosynthesis protein UbiJ</fullName>
    </submittedName>
</protein>
<dbReference type="InterPro" id="IPR003033">
    <property type="entry name" value="SCP2_sterol-bd_dom"/>
</dbReference>
<evidence type="ECO:0000256" key="1">
    <source>
        <dbReference type="SAM" id="Coils"/>
    </source>
</evidence>
<name>A0A1N7F3B3_9GAMM</name>
<evidence type="ECO:0000313" key="4">
    <source>
        <dbReference type="Proteomes" id="UP000187495"/>
    </source>
</evidence>
<dbReference type="Proteomes" id="UP000187495">
    <property type="component" value="Unassembled WGS sequence"/>
</dbReference>
<dbReference type="AlphaFoldDB" id="A0A1N7F3B3"/>
<keyword evidence="1" id="KW-0175">Coiled coil</keyword>
<organism evidence="3 4">
    <name type="scientific">Moraxella cuniculi DSM 21768</name>
    <dbReference type="NCBI Taxonomy" id="1122245"/>
    <lineage>
        <taxon>Bacteria</taxon>
        <taxon>Pseudomonadati</taxon>
        <taxon>Pseudomonadota</taxon>
        <taxon>Gammaproteobacteria</taxon>
        <taxon>Moraxellales</taxon>
        <taxon>Moraxellaceae</taxon>
        <taxon>Moraxella</taxon>
    </lineage>
</organism>
<feature type="coiled-coil region" evidence="1">
    <location>
        <begin position="176"/>
        <end position="203"/>
    </location>
</feature>
<proteinExistence type="predicted"/>
<sequence length="210" mass="23158">MNTARVLALALCEKLINRIICTDALSQEKFAPLSGKVLRVIINKPDIALDVLFGEGRVRFEPVARTIFEPQGGVASQADCTLSVDSPKHLLSLMQNPSGNLPIRGDHRVLLDAKTVLEGFEPDIWSQLENVLGYGATGHLHLLAQEISPIFTPIITTLKRSLAGSNHQHSQLDEAIQAKKQLLLQLQSDIERHQAKLAQLQQTDNILDTH</sequence>
<dbReference type="EMBL" id="FTNU01000009">
    <property type="protein sequence ID" value="SIR94847.1"/>
    <property type="molecule type" value="Genomic_DNA"/>
</dbReference>
<keyword evidence="3" id="KW-0830">Ubiquinone</keyword>
<dbReference type="STRING" id="34061.B0189_07560"/>
<evidence type="ECO:0000313" key="3">
    <source>
        <dbReference type="EMBL" id="SIR94847.1"/>
    </source>
</evidence>
<dbReference type="Pfam" id="PF02036">
    <property type="entry name" value="SCP2"/>
    <property type="match status" value="1"/>
</dbReference>